<dbReference type="AlphaFoldDB" id="A0A2A9E8D0"/>
<comment type="caution">
    <text evidence="2">The sequence shown here is derived from an EMBL/GenBank/DDBJ whole genome shotgun (WGS) entry which is preliminary data.</text>
</comment>
<proteinExistence type="predicted"/>
<evidence type="ECO:0000313" key="2">
    <source>
        <dbReference type="EMBL" id="PFG35093.1"/>
    </source>
</evidence>
<accession>A0A2A9E8D0</accession>
<sequence>MPSIPIASYTVRVARSTSSPLARITILGQVPFSDFDRMYDLLRNEAPLWLSYTYGSSSTTTKPLRFVSLESSDEPAGEGPEDADAVDRSFRAIVDLTTVDLPTSPDGDQLLKRLSTTRCASSSPLAVLGSWSTATSKRSPGHRSAAEPMTPPPTTTTSTRSTCPLLTVRP</sequence>
<dbReference type="Proteomes" id="UP000225548">
    <property type="component" value="Unassembled WGS sequence"/>
</dbReference>
<organism evidence="2 3">
    <name type="scientific">Sanguibacter antarcticus</name>
    <dbReference type="NCBI Taxonomy" id="372484"/>
    <lineage>
        <taxon>Bacteria</taxon>
        <taxon>Bacillati</taxon>
        <taxon>Actinomycetota</taxon>
        <taxon>Actinomycetes</taxon>
        <taxon>Micrococcales</taxon>
        <taxon>Sanguibacteraceae</taxon>
        <taxon>Sanguibacter</taxon>
    </lineage>
</organism>
<dbReference type="RefSeq" id="WP_098456028.1">
    <property type="nucleotide sequence ID" value="NZ_PDJG01000001.1"/>
</dbReference>
<name>A0A2A9E8D0_9MICO</name>
<evidence type="ECO:0000313" key="3">
    <source>
        <dbReference type="Proteomes" id="UP000225548"/>
    </source>
</evidence>
<protein>
    <submittedName>
        <fullName evidence="2">Uncharacterized protein</fullName>
    </submittedName>
</protein>
<gene>
    <name evidence="2" type="ORF">ATL42_3027</name>
</gene>
<feature type="compositionally biased region" description="Low complexity" evidence="1">
    <location>
        <begin position="155"/>
        <end position="170"/>
    </location>
</feature>
<reference evidence="2 3" key="1">
    <citation type="submission" date="2017-10" db="EMBL/GenBank/DDBJ databases">
        <title>Sequencing the genomes of 1000 actinobacteria strains.</title>
        <authorList>
            <person name="Klenk H.-P."/>
        </authorList>
    </citation>
    <scope>NUCLEOTIDE SEQUENCE [LARGE SCALE GENOMIC DNA]</scope>
    <source>
        <strain evidence="2 3">DSM 18966</strain>
    </source>
</reference>
<evidence type="ECO:0000256" key="1">
    <source>
        <dbReference type="SAM" id="MobiDB-lite"/>
    </source>
</evidence>
<feature type="region of interest" description="Disordered" evidence="1">
    <location>
        <begin position="130"/>
        <end position="170"/>
    </location>
</feature>
<dbReference type="OrthoDB" id="5146546at2"/>
<dbReference type="EMBL" id="PDJG01000001">
    <property type="protein sequence ID" value="PFG35093.1"/>
    <property type="molecule type" value="Genomic_DNA"/>
</dbReference>
<keyword evidence="3" id="KW-1185">Reference proteome</keyword>